<accession>A0A9X1N8G7</accession>
<sequence length="336" mass="36582">MTDVAGTVTVQAWVESPFQLLGALEAHASGRLGGRLVVLPRKGVEPLVTAVAEVTRLGLPSGVTIHLPSGAPRRGGEHLAVGDAFSGAVHRMLVQAPPRRLVLLDDGRATRRVMNALLNDDVPLVRPHVKQTAHRNVLARMAKLRLRRMIAQQRLRVITALDLPAEVLRSAAALGLPIERNDFSWLRSLPETDHEKTGPDKTVVLGTSMVANRLIKAQPYLAWVRSLADKGPVVYRAHRRENASTLSPLTNYPGIDVVRGLIPAEVSLRGMTEGHRVVSLPSTAVSTLRLIAPQADIREFAVPPQWWMPDVPEAARQVLVPDGDADFLEIAQHSST</sequence>
<gene>
    <name evidence="1" type="ORF">LR394_00995</name>
</gene>
<proteinExistence type="predicted"/>
<dbReference type="EMBL" id="JAJOMB010000001">
    <property type="protein sequence ID" value="MCD5309458.1"/>
    <property type="molecule type" value="Genomic_DNA"/>
</dbReference>
<dbReference type="RefSeq" id="WP_231438383.1">
    <property type="nucleotide sequence ID" value="NZ_JAJOMB010000001.1"/>
</dbReference>
<protein>
    <submittedName>
        <fullName evidence="1">Uncharacterized protein</fullName>
    </submittedName>
</protein>
<reference evidence="1" key="1">
    <citation type="submission" date="2021-11" db="EMBL/GenBank/DDBJ databases">
        <title>Streptomyces corallinus and Kineosporia corallina sp. nov., two new coral-derived marine actinobacteria.</title>
        <authorList>
            <person name="Buangrab K."/>
            <person name="Sutthacheep M."/>
            <person name="Yeemin T."/>
            <person name="Harunari E."/>
            <person name="Igarashi Y."/>
            <person name="Sripreechasak P."/>
            <person name="Kanchanasin P."/>
            <person name="Tanasupawat S."/>
            <person name="Phongsopitanun W."/>
        </authorList>
    </citation>
    <scope>NUCLEOTIDE SEQUENCE</scope>
    <source>
        <strain evidence="1">JCM 31032</strain>
    </source>
</reference>
<organism evidence="1 2">
    <name type="scientific">Kineosporia babensis</name>
    <dbReference type="NCBI Taxonomy" id="499548"/>
    <lineage>
        <taxon>Bacteria</taxon>
        <taxon>Bacillati</taxon>
        <taxon>Actinomycetota</taxon>
        <taxon>Actinomycetes</taxon>
        <taxon>Kineosporiales</taxon>
        <taxon>Kineosporiaceae</taxon>
        <taxon>Kineosporia</taxon>
    </lineage>
</organism>
<dbReference type="Proteomes" id="UP001138997">
    <property type="component" value="Unassembled WGS sequence"/>
</dbReference>
<evidence type="ECO:0000313" key="1">
    <source>
        <dbReference type="EMBL" id="MCD5309458.1"/>
    </source>
</evidence>
<name>A0A9X1N8G7_9ACTN</name>
<dbReference type="AlphaFoldDB" id="A0A9X1N8G7"/>
<comment type="caution">
    <text evidence="1">The sequence shown here is derived from an EMBL/GenBank/DDBJ whole genome shotgun (WGS) entry which is preliminary data.</text>
</comment>
<evidence type="ECO:0000313" key="2">
    <source>
        <dbReference type="Proteomes" id="UP001138997"/>
    </source>
</evidence>
<keyword evidence="2" id="KW-1185">Reference proteome</keyword>